<protein>
    <submittedName>
        <fullName evidence="2">Serine/threonine-protein phosphatase 7 long form-like</fullName>
    </submittedName>
</protein>
<evidence type="ECO:0000313" key="2">
    <source>
        <dbReference type="EMBL" id="RVW47324.1"/>
    </source>
</evidence>
<dbReference type="PANTHER" id="PTHR46033:SF8">
    <property type="entry name" value="PROTEIN MAINTENANCE OF MERISTEMS-LIKE"/>
    <property type="match status" value="1"/>
</dbReference>
<feature type="domain" description="Aminotransferase-like plant mobile" evidence="1">
    <location>
        <begin position="13"/>
        <end position="76"/>
    </location>
</feature>
<accession>A0A438EHX1</accession>
<dbReference type="PANTHER" id="PTHR46033">
    <property type="entry name" value="PROTEIN MAIN-LIKE 2"/>
    <property type="match status" value="1"/>
</dbReference>
<evidence type="ECO:0000313" key="3">
    <source>
        <dbReference type="Proteomes" id="UP000288805"/>
    </source>
</evidence>
<dbReference type="AlphaFoldDB" id="A0A438EHX1"/>
<dbReference type="Proteomes" id="UP000288805">
    <property type="component" value="Unassembled WGS sequence"/>
</dbReference>
<evidence type="ECO:0000259" key="1">
    <source>
        <dbReference type="Pfam" id="PF10536"/>
    </source>
</evidence>
<organism evidence="2 3">
    <name type="scientific">Vitis vinifera</name>
    <name type="common">Grape</name>
    <dbReference type="NCBI Taxonomy" id="29760"/>
    <lineage>
        <taxon>Eukaryota</taxon>
        <taxon>Viridiplantae</taxon>
        <taxon>Streptophyta</taxon>
        <taxon>Embryophyta</taxon>
        <taxon>Tracheophyta</taxon>
        <taxon>Spermatophyta</taxon>
        <taxon>Magnoliopsida</taxon>
        <taxon>eudicotyledons</taxon>
        <taxon>Gunneridae</taxon>
        <taxon>Pentapetalae</taxon>
        <taxon>rosids</taxon>
        <taxon>Vitales</taxon>
        <taxon>Vitaceae</taxon>
        <taxon>Viteae</taxon>
        <taxon>Vitis</taxon>
    </lineage>
</organism>
<dbReference type="Pfam" id="PF10536">
    <property type="entry name" value="PMD"/>
    <property type="match status" value="1"/>
</dbReference>
<dbReference type="InterPro" id="IPR019557">
    <property type="entry name" value="AminoTfrase-like_pln_mobile"/>
</dbReference>
<comment type="caution">
    <text evidence="2">The sequence shown here is derived from an EMBL/GenBank/DDBJ whole genome shotgun (WGS) entry which is preliminary data.</text>
</comment>
<name>A0A438EHX1_VITVI</name>
<gene>
    <name evidence="2" type="primary">MAIL3_180</name>
    <name evidence="2" type="ORF">CK203_089683</name>
</gene>
<sequence length="267" mass="31301">MDPRLRPYIIRSGFYGVYCIGHITLDWGLITSLVERWRPETHIFHLPIGEMTITLQDIAVILGLRIHGLSITGTCDIDWSLLYYELLGLWSWKRLHLGRPYFGQPPVPPTTQHLEHDAVDDLPVEHLDQRLHDEALLDEGLLADPLEYRWRVPLSWDQNPSHVLWEPNYMGDLVVHLPAISLADQEIWQTSSPLICFDIVKWHRLERGRHKYDWGAFYAHYITLWASRVERIATAPPMVGAMQFHDPYMEWYRCITRCLITPPLHID</sequence>
<proteinExistence type="predicted"/>
<reference evidence="2 3" key="1">
    <citation type="journal article" date="2018" name="PLoS Genet.">
        <title>Population sequencing reveals clonal diversity and ancestral inbreeding in the grapevine cultivar Chardonnay.</title>
        <authorList>
            <person name="Roach M.J."/>
            <person name="Johnson D.L."/>
            <person name="Bohlmann J."/>
            <person name="van Vuuren H.J."/>
            <person name="Jones S.J."/>
            <person name="Pretorius I.S."/>
            <person name="Schmidt S.A."/>
            <person name="Borneman A.R."/>
        </authorList>
    </citation>
    <scope>NUCLEOTIDE SEQUENCE [LARGE SCALE GENOMIC DNA]</scope>
    <source>
        <strain evidence="3">cv. Chardonnay</strain>
        <tissue evidence="2">Leaf</tissue>
    </source>
</reference>
<dbReference type="GO" id="GO:0010073">
    <property type="term" value="P:meristem maintenance"/>
    <property type="evidence" value="ECO:0007669"/>
    <property type="project" value="InterPro"/>
</dbReference>
<dbReference type="EMBL" id="QGNW01001286">
    <property type="protein sequence ID" value="RVW47324.1"/>
    <property type="molecule type" value="Genomic_DNA"/>
</dbReference>
<dbReference type="InterPro" id="IPR044824">
    <property type="entry name" value="MAIN-like"/>
</dbReference>